<sequence>MTNVNYNLRYVAFLDLLGFKNMVNQSVENQTILNNINRALNYIGGIQHDNYNGIMSMVDLGKQVTVFSDSIVISYDALMPGGGFHVLMDLVYICNDLLGIGIPVRGGVTVGPLIHDELKCYGPAMVEAYMMESQRAADPRIIINQNVLEHDLSRPGGANTIEYEAEYLMGIVKKDPHDGLIFLDYMKQCNEFDEPAVYDDYILRTREFIIRNLNIYANDRRLCSKYEWLKWYYNETVASVYAKPEQFLIL</sequence>
<accession>A0A413PZZ1</accession>
<dbReference type="Proteomes" id="UP000283721">
    <property type="component" value="Unassembled WGS sequence"/>
</dbReference>
<protein>
    <recommendedName>
        <fullName evidence="3">Guanylate cyclase domain-containing protein</fullName>
    </recommendedName>
</protein>
<comment type="caution">
    <text evidence="1">The sequence shown here is derived from an EMBL/GenBank/DDBJ whole genome shotgun (WGS) entry which is preliminary data.</text>
</comment>
<reference evidence="1 2" key="1">
    <citation type="submission" date="2018-08" db="EMBL/GenBank/DDBJ databases">
        <title>A genome reference for cultivated species of the human gut microbiota.</title>
        <authorList>
            <person name="Zou Y."/>
            <person name="Xue W."/>
            <person name="Luo G."/>
        </authorList>
    </citation>
    <scope>NUCLEOTIDE SEQUENCE [LARGE SCALE GENOMIC DNA]</scope>
    <source>
        <strain evidence="1 2">AM47-6BH</strain>
    </source>
</reference>
<organism evidence="1 2">
    <name type="scientific">Agathobacter rectalis</name>
    <dbReference type="NCBI Taxonomy" id="39491"/>
    <lineage>
        <taxon>Bacteria</taxon>
        <taxon>Bacillati</taxon>
        <taxon>Bacillota</taxon>
        <taxon>Clostridia</taxon>
        <taxon>Lachnospirales</taxon>
        <taxon>Lachnospiraceae</taxon>
        <taxon>Agathobacter</taxon>
    </lineage>
</organism>
<evidence type="ECO:0008006" key="3">
    <source>
        <dbReference type="Google" id="ProtNLM"/>
    </source>
</evidence>
<proteinExistence type="predicted"/>
<dbReference type="EMBL" id="QSES01000102">
    <property type="protein sequence ID" value="RGZ84944.1"/>
    <property type="molecule type" value="Genomic_DNA"/>
</dbReference>
<evidence type="ECO:0000313" key="1">
    <source>
        <dbReference type="EMBL" id="RGZ84944.1"/>
    </source>
</evidence>
<name>A0A413PZZ1_9FIRM</name>
<dbReference type="AlphaFoldDB" id="A0A413PZZ1"/>
<gene>
    <name evidence="1" type="ORF">DW967_18165</name>
</gene>
<evidence type="ECO:0000313" key="2">
    <source>
        <dbReference type="Proteomes" id="UP000283721"/>
    </source>
</evidence>